<accession>A0A5N6KD17</accession>
<feature type="region of interest" description="Disordered" evidence="1">
    <location>
        <begin position="29"/>
        <end position="75"/>
    </location>
</feature>
<evidence type="ECO:0000313" key="2">
    <source>
        <dbReference type="EMBL" id="KAB8301343.1"/>
    </source>
</evidence>
<dbReference type="EMBL" id="VIGI01000004">
    <property type="protein sequence ID" value="KAB8301343.1"/>
    <property type="molecule type" value="Genomic_DNA"/>
</dbReference>
<feature type="compositionally biased region" description="Basic and acidic residues" evidence="1">
    <location>
        <begin position="51"/>
        <end position="60"/>
    </location>
</feature>
<proteinExistence type="predicted"/>
<sequence length="75" mass="8406">MNILSSSTYHIFVIAKQQQADEEKVPYMYANPSSSQGVSGKEAIQCQSIDKTNEQGTREEPEPEPEPELPNHTNK</sequence>
<reference evidence="2 3" key="1">
    <citation type="submission" date="2019-06" db="EMBL/GenBank/DDBJ databases">
        <title>Genome Sequence of the Brown Rot Fungal Pathogen Monilinia laxa.</title>
        <authorList>
            <person name="De Miccolis Angelini R.M."/>
            <person name="Landi L."/>
            <person name="Abate D."/>
            <person name="Pollastro S."/>
            <person name="Romanazzi G."/>
            <person name="Faretra F."/>
        </authorList>
    </citation>
    <scope>NUCLEOTIDE SEQUENCE [LARGE SCALE GENOMIC DNA]</scope>
    <source>
        <strain evidence="2 3">Mlax316</strain>
    </source>
</reference>
<evidence type="ECO:0000313" key="3">
    <source>
        <dbReference type="Proteomes" id="UP000326757"/>
    </source>
</evidence>
<name>A0A5N6KD17_MONLA</name>
<evidence type="ECO:0000256" key="1">
    <source>
        <dbReference type="SAM" id="MobiDB-lite"/>
    </source>
</evidence>
<comment type="caution">
    <text evidence="2">The sequence shown here is derived from an EMBL/GenBank/DDBJ whole genome shotgun (WGS) entry which is preliminary data.</text>
</comment>
<protein>
    <submittedName>
        <fullName evidence="2">Uncharacterized protein</fullName>
    </submittedName>
</protein>
<gene>
    <name evidence="2" type="ORF">EYC80_003224</name>
</gene>
<dbReference type="AlphaFoldDB" id="A0A5N6KD17"/>
<dbReference type="Proteomes" id="UP000326757">
    <property type="component" value="Unassembled WGS sequence"/>
</dbReference>
<organism evidence="2 3">
    <name type="scientific">Monilinia laxa</name>
    <name type="common">Brown rot fungus</name>
    <name type="synonym">Sclerotinia laxa</name>
    <dbReference type="NCBI Taxonomy" id="61186"/>
    <lineage>
        <taxon>Eukaryota</taxon>
        <taxon>Fungi</taxon>
        <taxon>Dikarya</taxon>
        <taxon>Ascomycota</taxon>
        <taxon>Pezizomycotina</taxon>
        <taxon>Leotiomycetes</taxon>
        <taxon>Helotiales</taxon>
        <taxon>Sclerotiniaceae</taxon>
        <taxon>Monilinia</taxon>
    </lineage>
</organism>
<keyword evidence="3" id="KW-1185">Reference proteome</keyword>